<reference evidence="1" key="1">
    <citation type="journal article" date="2017" name="Science">
        <title>Giant viruses with an expanded complement of translation system components.</title>
        <authorList>
            <person name="Schulz F."/>
            <person name="Yutin N."/>
            <person name="Ivanova N.N."/>
            <person name="Ortega D.R."/>
            <person name="Lee T.K."/>
            <person name="Vierheilig J."/>
            <person name="Daims H."/>
            <person name="Horn M."/>
            <person name="Wagner M."/>
            <person name="Jensen G.J."/>
            <person name="Kyrpides N.C."/>
            <person name="Koonin E.V."/>
            <person name="Woyke T."/>
        </authorList>
    </citation>
    <scope>NUCLEOTIDE SEQUENCE</scope>
    <source>
        <strain evidence="1">KNV1</strain>
    </source>
</reference>
<sequence length="200" mass="23416">MEQIRDQEVLLLNSQAKQLAPNERVVFQNLSTLGQQKRMLDIGEKGRFLVFMITLPTTKAYEIFFSMSRQHQDAFLTFGKMNTSLEFIQLTPHEKNLFIELPNEIRHQAAIILNRAAYDRIQKNASDQLIYSAVMTPEQIIYNFKMYGSNASKYETKYIQHNDSAQHFEIKKCESCGFTIHHSFEEKPLHCMNCKHYSKI</sequence>
<evidence type="ECO:0000313" key="1">
    <source>
        <dbReference type="EMBL" id="ARF11930.1"/>
    </source>
</evidence>
<accession>A0A1V0SJM6</accession>
<protein>
    <submittedName>
        <fullName evidence="1">Uncharacterized protein</fullName>
    </submittedName>
</protein>
<proteinExistence type="predicted"/>
<organism evidence="1">
    <name type="scientific">Klosneuvirus KNV1</name>
    <dbReference type="NCBI Taxonomy" id="1977640"/>
    <lineage>
        <taxon>Viruses</taxon>
        <taxon>Varidnaviria</taxon>
        <taxon>Bamfordvirae</taxon>
        <taxon>Nucleocytoviricota</taxon>
        <taxon>Megaviricetes</taxon>
        <taxon>Imitervirales</taxon>
        <taxon>Mimiviridae</taxon>
        <taxon>Klosneuvirinae</taxon>
        <taxon>Klosneuvirus</taxon>
    </lineage>
</organism>
<gene>
    <name evidence="1" type="ORF">Klosneuvirus_3_65</name>
</gene>
<dbReference type="EMBL" id="KY684110">
    <property type="protein sequence ID" value="ARF11930.1"/>
    <property type="molecule type" value="Genomic_DNA"/>
</dbReference>
<name>A0A1V0SJM6_9VIRU</name>